<accession>A0A0H4KM46</accession>
<dbReference type="OrthoDB" id="9805070at2"/>
<sequence>MKARIFGIITIVAFIVGSGSVQGNAEEAEQWIWPTEGILTDLFGTRHAKHYGIDIAAPIGTNVETVADGKVTKSYPSSTYGNVVFIKQNNGYEAVYAHLHKRLVKQGDTVRKGQIIGEVGSTGRSSGSHLHFEVHKGNWNEHKTNAVDPLPLLDEEKLYAYLRGGVTREVFQSVYGETTNDGKVKTTVQKGDTLSNIAEKYGVSVSTLQAWNNLNETTIYAGEKLIVRQ</sequence>
<protein>
    <submittedName>
        <fullName evidence="1">Peptidase M23</fullName>
    </submittedName>
</protein>
<dbReference type="InterPro" id="IPR050570">
    <property type="entry name" value="Cell_wall_metabolism_enzyme"/>
</dbReference>
<dbReference type="AlphaFoldDB" id="A0A0H4KM46"/>
<proteinExistence type="predicted"/>
<dbReference type="PANTHER" id="PTHR21666:SF290">
    <property type="entry name" value="PEPTIDASE M23 DOMAIN PROTEIN"/>
    <property type="match status" value="1"/>
</dbReference>
<dbReference type="Pfam" id="PF01551">
    <property type="entry name" value="Peptidase_M23"/>
    <property type="match status" value="1"/>
</dbReference>
<dbReference type="InterPro" id="IPR018392">
    <property type="entry name" value="LysM"/>
</dbReference>
<dbReference type="GeneID" id="93700073"/>
<dbReference type="InterPro" id="IPR016047">
    <property type="entry name" value="M23ase_b-sheet_dom"/>
</dbReference>
<reference evidence="2" key="2">
    <citation type="submission" date="2015-06" db="EMBL/GenBank/DDBJ databases">
        <title>Genome Sequence of Bacillus endophyticus and Analysis of its Companion Mechanism in the Ketogulonigenium vulgare-Bacillus strain Consortium.</title>
        <authorList>
            <person name="Jia N."/>
            <person name="Du J."/>
            <person name="Ding M.-Z."/>
            <person name="Gao F."/>
            <person name="Yuan Y.-J."/>
        </authorList>
    </citation>
    <scope>NUCLEOTIDE SEQUENCE [LARGE SCALE GENOMIC DNA]</scope>
    <source>
        <strain evidence="2">Hbe603</strain>
    </source>
</reference>
<dbReference type="CDD" id="cd12797">
    <property type="entry name" value="M23_peptidase"/>
    <property type="match status" value="1"/>
</dbReference>
<name>A0A0H4KM46_9BACI</name>
<dbReference type="Gene3D" id="2.70.70.10">
    <property type="entry name" value="Glucose Permease (Domain IIA)"/>
    <property type="match status" value="1"/>
</dbReference>
<dbReference type="Pfam" id="PF01476">
    <property type="entry name" value="LysM"/>
    <property type="match status" value="1"/>
</dbReference>
<keyword evidence="2" id="KW-1185">Reference proteome</keyword>
<dbReference type="Gene3D" id="3.10.350.10">
    <property type="entry name" value="LysM domain"/>
    <property type="match status" value="1"/>
</dbReference>
<reference evidence="1 2" key="1">
    <citation type="journal article" date="2015" name="PLoS ONE">
        <title>Genome Sequence of Bacillus endophyticus and Analysis of Its Companion Mechanism in the Ketogulonigenium vulgare-Bacillus Strain Consortium.</title>
        <authorList>
            <person name="Jia N."/>
            <person name="Du J."/>
            <person name="Ding M.Z."/>
            <person name="Gao F."/>
            <person name="Yuan Y.J."/>
        </authorList>
    </citation>
    <scope>NUCLEOTIDE SEQUENCE [LARGE SCALE GENOMIC DNA]</scope>
    <source>
        <strain evidence="1 2">Hbe603</strain>
    </source>
</reference>
<evidence type="ECO:0000313" key="2">
    <source>
        <dbReference type="Proteomes" id="UP000036202"/>
    </source>
</evidence>
<dbReference type="InterPro" id="IPR011055">
    <property type="entry name" value="Dup_hybrid_motif"/>
</dbReference>
<organism evidence="1 2">
    <name type="scientific">Priestia filamentosa</name>
    <dbReference type="NCBI Taxonomy" id="1402861"/>
    <lineage>
        <taxon>Bacteria</taxon>
        <taxon>Bacillati</taxon>
        <taxon>Bacillota</taxon>
        <taxon>Bacilli</taxon>
        <taxon>Bacillales</taxon>
        <taxon>Bacillaceae</taxon>
        <taxon>Priestia</taxon>
    </lineage>
</organism>
<accession>A0A231SLF5</accession>
<dbReference type="SMART" id="SM00257">
    <property type="entry name" value="LysM"/>
    <property type="match status" value="1"/>
</dbReference>
<dbReference type="CDD" id="cd00118">
    <property type="entry name" value="LysM"/>
    <property type="match status" value="1"/>
</dbReference>
<dbReference type="Proteomes" id="UP000036202">
    <property type="component" value="Chromosome"/>
</dbReference>
<dbReference type="PATRIC" id="fig|135735.6.peg.4039"/>
<dbReference type="SUPFAM" id="SSF51261">
    <property type="entry name" value="Duplicated hybrid motif"/>
    <property type="match status" value="1"/>
</dbReference>
<gene>
    <name evidence="1" type="ORF">BEH_19030</name>
</gene>
<dbReference type="InterPro" id="IPR036779">
    <property type="entry name" value="LysM_dom_sf"/>
</dbReference>
<dbReference type="PROSITE" id="PS51782">
    <property type="entry name" value="LYSM"/>
    <property type="match status" value="1"/>
</dbReference>
<dbReference type="RefSeq" id="WP_026009497.1">
    <property type="nucleotide sequence ID" value="NZ_ALIM01000014.1"/>
</dbReference>
<dbReference type="EMBL" id="CP011974">
    <property type="protein sequence ID" value="AKO95162.1"/>
    <property type="molecule type" value="Genomic_DNA"/>
</dbReference>
<dbReference type="KEGG" id="beo:BEH_19030"/>
<evidence type="ECO:0000313" key="1">
    <source>
        <dbReference type="EMBL" id="AKO95162.1"/>
    </source>
</evidence>
<dbReference type="GO" id="GO:0004222">
    <property type="term" value="F:metalloendopeptidase activity"/>
    <property type="evidence" value="ECO:0007669"/>
    <property type="project" value="TreeGrafter"/>
</dbReference>
<dbReference type="SUPFAM" id="SSF54106">
    <property type="entry name" value="LysM domain"/>
    <property type="match status" value="1"/>
</dbReference>
<dbReference type="PANTHER" id="PTHR21666">
    <property type="entry name" value="PEPTIDASE-RELATED"/>
    <property type="match status" value="1"/>
</dbReference>